<comment type="caution">
    <text evidence="1">The sequence shown here is derived from an EMBL/GenBank/DDBJ whole genome shotgun (WGS) entry which is preliminary data.</text>
</comment>
<dbReference type="EMBL" id="MU276109">
    <property type="protein sequence ID" value="KAI0041668.1"/>
    <property type="molecule type" value="Genomic_DNA"/>
</dbReference>
<evidence type="ECO:0000313" key="2">
    <source>
        <dbReference type="Proteomes" id="UP000814033"/>
    </source>
</evidence>
<reference evidence="1" key="2">
    <citation type="journal article" date="2022" name="New Phytol.">
        <title>Evolutionary transition to the ectomycorrhizal habit in the genomes of a hyperdiverse lineage of mushroom-forming fungi.</title>
        <authorList>
            <person name="Looney B."/>
            <person name="Miyauchi S."/>
            <person name="Morin E."/>
            <person name="Drula E."/>
            <person name="Courty P.E."/>
            <person name="Kohler A."/>
            <person name="Kuo A."/>
            <person name="LaButti K."/>
            <person name="Pangilinan J."/>
            <person name="Lipzen A."/>
            <person name="Riley R."/>
            <person name="Andreopoulos W."/>
            <person name="He G."/>
            <person name="Johnson J."/>
            <person name="Nolan M."/>
            <person name="Tritt A."/>
            <person name="Barry K.W."/>
            <person name="Grigoriev I.V."/>
            <person name="Nagy L.G."/>
            <person name="Hibbett D."/>
            <person name="Henrissat B."/>
            <person name="Matheny P.B."/>
            <person name="Labbe J."/>
            <person name="Martin F.M."/>
        </authorList>
    </citation>
    <scope>NUCLEOTIDE SEQUENCE</scope>
    <source>
        <strain evidence="1">FP105234-sp</strain>
    </source>
</reference>
<dbReference type="Proteomes" id="UP000814033">
    <property type="component" value="Unassembled WGS sequence"/>
</dbReference>
<evidence type="ECO:0000313" key="1">
    <source>
        <dbReference type="EMBL" id="KAI0041668.1"/>
    </source>
</evidence>
<sequence>MSASADELTATVLSAVGSLPTASKAQLLLDHALRLLQAGQYGHEVESYLDVYLRTPGLPKADIARALLVRGKARKEASHRLRLQAENDLQAAATLDPSNRDARHIHRRYQPMRFPELPASQRAPPEIWDRIAGFIPRYFLRTWLFVSSFYRDIALRNIFRTVDLYLGEDQENMHRSMDVFDRVKSDPAFARHILSLRVHWAYEGGDVLDLMSRIFRTVLPEFKALREFEWIGYPELQADMVQVLLRSHSKLDRLGLVGWHFDAVGVSAFTSLRRFTLRAEDDDGFADMGEVRTVLDNNAHTLTHLTLGAYLARTHSWDSAFQSSTIQNLTHLELVDTRISHLVLARVAHAHRLVSLTLHGTLDMPGAAAVVFGSDHVLDGRHTFLPCLEVFRLALVGHDDDIALYEAVVVFLRRRYMLRRLDLGGCPYELVLGVLPELTGLRVLRVKISNVTEKAIDALARTIPREMVAVHLSTVAWDKPLHEYALAFGRFTSLSMLHFNGASKRRPQPSLMSDKEFQVQTDVWLSHARRIAVTLPTIDFVGWHGEHYVVVRSGPTGSVVELKELPVRRRLDCGTGVDLGTEDAMWMERKDVPIDYERSGLDS</sequence>
<name>A0ACB8RC90_9AGAM</name>
<reference evidence="1" key="1">
    <citation type="submission" date="2021-02" db="EMBL/GenBank/DDBJ databases">
        <authorList>
            <consortium name="DOE Joint Genome Institute"/>
            <person name="Ahrendt S."/>
            <person name="Looney B.P."/>
            <person name="Miyauchi S."/>
            <person name="Morin E."/>
            <person name="Drula E."/>
            <person name="Courty P.E."/>
            <person name="Chicoki N."/>
            <person name="Fauchery L."/>
            <person name="Kohler A."/>
            <person name="Kuo A."/>
            <person name="Labutti K."/>
            <person name="Pangilinan J."/>
            <person name="Lipzen A."/>
            <person name="Riley R."/>
            <person name="Andreopoulos W."/>
            <person name="He G."/>
            <person name="Johnson J."/>
            <person name="Barry K.W."/>
            <person name="Grigoriev I.V."/>
            <person name="Nagy L."/>
            <person name="Hibbett D."/>
            <person name="Henrissat B."/>
            <person name="Matheny P.B."/>
            <person name="Labbe J."/>
            <person name="Martin F."/>
        </authorList>
    </citation>
    <scope>NUCLEOTIDE SEQUENCE</scope>
    <source>
        <strain evidence="1">FP105234-sp</strain>
    </source>
</reference>
<protein>
    <submittedName>
        <fullName evidence="1">Uncharacterized protein</fullName>
    </submittedName>
</protein>
<organism evidence="1 2">
    <name type="scientific">Auriscalpium vulgare</name>
    <dbReference type="NCBI Taxonomy" id="40419"/>
    <lineage>
        <taxon>Eukaryota</taxon>
        <taxon>Fungi</taxon>
        <taxon>Dikarya</taxon>
        <taxon>Basidiomycota</taxon>
        <taxon>Agaricomycotina</taxon>
        <taxon>Agaricomycetes</taxon>
        <taxon>Russulales</taxon>
        <taxon>Auriscalpiaceae</taxon>
        <taxon>Auriscalpium</taxon>
    </lineage>
</organism>
<gene>
    <name evidence="1" type="ORF">FA95DRAFT_1565151</name>
</gene>
<accession>A0ACB8RC90</accession>
<proteinExistence type="predicted"/>
<keyword evidence="2" id="KW-1185">Reference proteome</keyword>